<dbReference type="Gene3D" id="1.20.930.10">
    <property type="entry name" value="Conserved domain common to transcription factors TFIIS, elongin A, CRSP70"/>
    <property type="match status" value="1"/>
</dbReference>
<gene>
    <name evidence="3" type="ORF">EOD39_13172</name>
</gene>
<proteinExistence type="predicted"/>
<feature type="region of interest" description="Disordered" evidence="1">
    <location>
        <begin position="85"/>
        <end position="143"/>
    </location>
</feature>
<reference evidence="3 4" key="1">
    <citation type="submission" date="2019-01" db="EMBL/GenBank/DDBJ databases">
        <title>Draft Genome and Complete Hox-Cluster Characterization of the Sterlet Sturgeon (Acipenser ruthenus).</title>
        <authorList>
            <person name="Wei Q."/>
        </authorList>
    </citation>
    <scope>NUCLEOTIDE SEQUENCE [LARGE SCALE GENOMIC DNA]</scope>
    <source>
        <strain evidence="3">WHYD16114868_AA</strain>
        <tissue evidence="3">Blood</tissue>
    </source>
</reference>
<name>A0A444UJA5_ACIRT</name>
<evidence type="ECO:0000259" key="2">
    <source>
        <dbReference type="Pfam" id="PF11467"/>
    </source>
</evidence>
<protein>
    <submittedName>
        <fullName evidence="3">PC4 and SFRS1-interacting protein</fullName>
    </submittedName>
</protein>
<dbReference type="AlphaFoldDB" id="A0A444UJA5"/>
<dbReference type="Pfam" id="PF11467">
    <property type="entry name" value="LEDGF"/>
    <property type="match status" value="1"/>
</dbReference>
<comment type="caution">
    <text evidence="3">The sequence shown here is derived from an EMBL/GenBank/DDBJ whole genome shotgun (WGS) entry which is preliminary data.</text>
</comment>
<dbReference type="InterPro" id="IPR035441">
    <property type="entry name" value="TFIIS/LEDGF_dom_sf"/>
</dbReference>
<keyword evidence="4" id="KW-1185">Reference proteome</keyword>
<evidence type="ECO:0000313" key="3">
    <source>
        <dbReference type="EMBL" id="RXM35243.1"/>
    </source>
</evidence>
<dbReference type="SUPFAM" id="SSF140576">
    <property type="entry name" value="HIV integrase-binding domain"/>
    <property type="match status" value="1"/>
</dbReference>
<feature type="domain" description="Lens epithelium-derived growth factor integrase-binding" evidence="2">
    <location>
        <begin position="7"/>
        <end position="88"/>
    </location>
</feature>
<sequence>MNVFQFQDVKKCIEALDELGTLQVTTQHLQKHSELIATLKKIRRFKASQDIMDKATMLYNKFKTMFLVGEGDSVITQVLNKSLAEQRQHEEAKKGAIKKAEQAKELSTDTKGMNGDVCAGERNVSQQDQDKEETTGKEPGNAEQSRDYAQACLHCVLRHTCSESSCGAHQHCARPIGCFENPSHSILMLFWQQLSHHHYEGCPFTNKQAFLSLV</sequence>
<evidence type="ECO:0000313" key="4">
    <source>
        <dbReference type="Proteomes" id="UP000289886"/>
    </source>
</evidence>
<dbReference type="InterPro" id="IPR021567">
    <property type="entry name" value="LEDGF_IBD"/>
</dbReference>
<dbReference type="Proteomes" id="UP000289886">
    <property type="component" value="Unassembled WGS sequence"/>
</dbReference>
<accession>A0A444UJA5</accession>
<organism evidence="3 4">
    <name type="scientific">Acipenser ruthenus</name>
    <name type="common">Sterlet sturgeon</name>
    <dbReference type="NCBI Taxonomy" id="7906"/>
    <lineage>
        <taxon>Eukaryota</taxon>
        <taxon>Metazoa</taxon>
        <taxon>Chordata</taxon>
        <taxon>Craniata</taxon>
        <taxon>Vertebrata</taxon>
        <taxon>Euteleostomi</taxon>
        <taxon>Actinopterygii</taxon>
        <taxon>Chondrostei</taxon>
        <taxon>Acipenseriformes</taxon>
        <taxon>Acipenseridae</taxon>
        <taxon>Acipenser</taxon>
    </lineage>
</organism>
<evidence type="ECO:0000256" key="1">
    <source>
        <dbReference type="SAM" id="MobiDB-lite"/>
    </source>
</evidence>
<dbReference type="InterPro" id="IPR036218">
    <property type="entry name" value="HIVI-bd_sf"/>
</dbReference>
<feature type="compositionally biased region" description="Basic and acidic residues" evidence="1">
    <location>
        <begin position="85"/>
        <end position="108"/>
    </location>
</feature>
<dbReference type="EMBL" id="SCEB01214452">
    <property type="protein sequence ID" value="RXM35243.1"/>
    <property type="molecule type" value="Genomic_DNA"/>
</dbReference>